<name>A0A7E4V169_PANRE</name>
<reference evidence="2" key="2">
    <citation type="submission" date="2020-10" db="UniProtKB">
        <authorList>
            <consortium name="WormBaseParasite"/>
        </authorList>
    </citation>
    <scope>IDENTIFICATION</scope>
</reference>
<sequence>MPYPITKLAYGLRCRLIELATPKERYQLQIANGNVLLCPQKLIPASKISIFTSRFDLTPPDITKVDTYGEENRIVICEHTVTFVGATTWDLTFDNKLYHNVLLRPQLIVLQNCLISEQFMIKLAALTATLNVETIRVDGFNIQPLDLADILKVFPNLKELDVRNVMLPKTWLTDIMRLKKNNLRLMAIECINILNVLNKNELLTFLKWQPKTFQLNLEVSSVHKQDRRYTELVEFVNDKLKEKAYAQVNVSIGTNYSLTKKKL</sequence>
<dbReference type="WBParaSite" id="Pan_g14969.t1">
    <property type="protein sequence ID" value="Pan_g14969.t1"/>
    <property type="gene ID" value="Pan_g14969"/>
</dbReference>
<dbReference type="AlphaFoldDB" id="A0A7E4V169"/>
<organism evidence="1 2">
    <name type="scientific">Panagrellus redivivus</name>
    <name type="common">Microworm</name>
    <dbReference type="NCBI Taxonomy" id="6233"/>
    <lineage>
        <taxon>Eukaryota</taxon>
        <taxon>Metazoa</taxon>
        <taxon>Ecdysozoa</taxon>
        <taxon>Nematoda</taxon>
        <taxon>Chromadorea</taxon>
        <taxon>Rhabditida</taxon>
        <taxon>Tylenchina</taxon>
        <taxon>Panagrolaimomorpha</taxon>
        <taxon>Panagrolaimoidea</taxon>
        <taxon>Panagrolaimidae</taxon>
        <taxon>Panagrellus</taxon>
    </lineage>
</organism>
<evidence type="ECO:0000313" key="1">
    <source>
        <dbReference type="Proteomes" id="UP000492821"/>
    </source>
</evidence>
<keyword evidence="1" id="KW-1185">Reference proteome</keyword>
<evidence type="ECO:0000313" key="2">
    <source>
        <dbReference type="WBParaSite" id="Pan_g14969.t1"/>
    </source>
</evidence>
<proteinExistence type="predicted"/>
<protein>
    <submittedName>
        <fullName evidence="2">FBA_2 domain-containing protein</fullName>
    </submittedName>
</protein>
<accession>A0A7E4V169</accession>
<dbReference type="Proteomes" id="UP000492821">
    <property type="component" value="Unassembled WGS sequence"/>
</dbReference>
<dbReference type="SUPFAM" id="SSF52047">
    <property type="entry name" value="RNI-like"/>
    <property type="match status" value="1"/>
</dbReference>
<reference evidence="1" key="1">
    <citation type="journal article" date="2013" name="Genetics">
        <title>The draft genome and transcriptome of Panagrellus redivivus are shaped by the harsh demands of a free-living lifestyle.</title>
        <authorList>
            <person name="Srinivasan J."/>
            <person name="Dillman A.R."/>
            <person name="Macchietto M.G."/>
            <person name="Heikkinen L."/>
            <person name="Lakso M."/>
            <person name="Fracchia K.M."/>
            <person name="Antoshechkin I."/>
            <person name="Mortazavi A."/>
            <person name="Wong G."/>
            <person name="Sternberg P.W."/>
        </authorList>
    </citation>
    <scope>NUCLEOTIDE SEQUENCE [LARGE SCALE GENOMIC DNA]</scope>
    <source>
        <strain evidence="1">MT8872</strain>
    </source>
</reference>